<dbReference type="AlphaFoldDB" id="A0A934M105"/>
<gene>
    <name evidence="2" type="ORF">JAO82_04750</name>
</gene>
<dbReference type="RefSeq" id="WP_198685182.1">
    <property type="nucleotide sequence ID" value="NZ_JAEIJD010000002.1"/>
</dbReference>
<protein>
    <submittedName>
        <fullName evidence="2">Uncharacterized protein</fullName>
    </submittedName>
</protein>
<comment type="caution">
    <text evidence="2">The sequence shown here is derived from an EMBL/GenBank/DDBJ whole genome shotgun (WGS) entry which is preliminary data.</text>
</comment>
<feature type="signal peptide" evidence="1">
    <location>
        <begin position="1"/>
        <end position="25"/>
    </location>
</feature>
<keyword evidence="3" id="KW-1185">Reference proteome</keyword>
<dbReference type="Proteomes" id="UP000613255">
    <property type="component" value="Unassembled WGS sequence"/>
</dbReference>
<proteinExistence type="predicted"/>
<evidence type="ECO:0000256" key="1">
    <source>
        <dbReference type="SAM" id="SignalP"/>
    </source>
</evidence>
<reference evidence="2" key="1">
    <citation type="submission" date="2020-12" db="EMBL/GenBank/DDBJ databases">
        <title>Pontibaca salina gen. nov., sp. nov., isolated from marine sediment.</title>
        <authorList>
            <person name="Bo J."/>
            <person name="Wang S."/>
            <person name="Song X."/>
            <person name="Du Z."/>
        </authorList>
    </citation>
    <scope>NUCLEOTIDE SEQUENCE</scope>
    <source>
        <strain evidence="2">S1109L</strain>
    </source>
</reference>
<dbReference type="EMBL" id="JAEIJD010000002">
    <property type="protein sequence ID" value="MBI6629186.1"/>
    <property type="molecule type" value="Genomic_DNA"/>
</dbReference>
<keyword evidence="1" id="KW-0732">Signal</keyword>
<evidence type="ECO:0000313" key="2">
    <source>
        <dbReference type="EMBL" id="MBI6629186.1"/>
    </source>
</evidence>
<name>A0A934M105_9RHOB</name>
<feature type="chain" id="PRO_5037763571" evidence="1">
    <location>
        <begin position="26"/>
        <end position="181"/>
    </location>
</feature>
<sequence length="181" mass="18795">MPVKHYSLSLSTLGLVIGLAQPAISQSTGTPIGKIDASIDGTSYAGATLKSAKGTGTASFRSFGPMSAVSIQGHDLTADNFMHNVLTVEFSVMGNDATGAVMDASVSWWPEGMNNAFYHSENSGTETKVTLDALALDAGESVTDGSFSALLCRKESFFAEADTDNCLPVEGTFGTALVNPE</sequence>
<organism evidence="2 3">
    <name type="scientific">Pontibaca salina</name>
    <dbReference type="NCBI Taxonomy" id="2795731"/>
    <lineage>
        <taxon>Bacteria</taxon>
        <taxon>Pseudomonadati</taxon>
        <taxon>Pseudomonadota</taxon>
        <taxon>Alphaproteobacteria</taxon>
        <taxon>Rhodobacterales</taxon>
        <taxon>Roseobacteraceae</taxon>
        <taxon>Pontibaca</taxon>
    </lineage>
</organism>
<accession>A0A934M105</accession>
<evidence type="ECO:0000313" key="3">
    <source>
        <dbReference type="Proteomes" id="UP000613255"/>
    </source>
</evidence>